<gene>
    <name evidence="4" type="ORF">X474_22340</name>
</gene>
<dbReference type="Gene3D" id="3.90.226.10">
    <property type="entry name" value="2-enoyl-CoA Hydratase, Chain A, domain 1"/>
    <property type="match status" value="1"/>
</dbReference>
<dbReference type="PANTHER" id="PTHR11941:SF54">
    <property type="entry name" value="ENOYL-COA HYDRATASE, MITOCHONDRIAL"/>
    <property type="match status" value="1"/>
</dbReference>
<dbReference type="OrthoDB" id="5365311at2"/>
<dbReference type="GO" id="GO:0006635">
    <property type="term" value="P:fatty acid beta-oxidation"/>
    <property type="evidence" value="ECO:0007669"/>
    <property type="project" value="TreeGrafter"/>
</dbReference>
<evidence type="ECO:0000313" key="5">
    <source>
        <dbReference type="Proteomes" id="UP000032233"/>
    </source>
</evidence>
<dbReference type="EMBL" id="AZAC01000044">
    <property type="protein sequence ID" value="KIX11818.1"/>
    <property type="molecule type" value="Genomic_DNA"/>
</dbReference>
<organism evidence="4 5">
    <name type="scientific">Dethiosulfatarculus sandiegensis</name>
    <dbReference type="NCBI Taxonomy" id="1429043"/>
    <lineage>
        <taxon>Bacteria</taxon>
        <taxon>Pseudomonadati</taxon>
        <taxon>Thermodesulfobacteriota</taxon>
        <taxon>Desulfarculia</taxon>
        <taxon>Desulfarculales</taxon>
        <taxon>Desulfarculaceae</taxon>
        <taxon>Dethiosulfatarculus</taxon>
    </lineage>
</organism>
<dbReference type="CDD" id="cd06558">
    <property type="entry name" value="crotonase-like"/>
    <property type="match status" value="1"/>
</dbReference>
<evidence type="ECO:0000256" key="1">
    <source>
        <dbReference type="ARBA" id="ARBA00005254"/>
    </source>
</evidence>
<keyword evidence="5" id="KW-1185">Reference proteome</keyword>
<dbReference type="STRING" id="1429043.X474_22340"/>
<dbReference type="InterPro" id="IPR018376">
    <property type="entry name" value="Enoyl-CoA_hyd/isom_CS"/>
</dbReference>
<sequence length="261" mass="28447">MAYETILYEVESQVATLTINRPKALNALSPQVLDEVSRAIDEAAADKSVRVMILTGAGKAFVAGADIAVMSTMSPLEARRFARKGQEVLFMLERLEKPVIAAVNGFALGGGCEISMACDFIWASEKAKFGQPEVNLGVMPGFGGTQRLSRLVGKNWAKELCLTGGMISADQAKEIGLVNRVFPADEFMSEVNKMAQEMAGKGRVALRGIKNMVDEGYDLPLERALSMEAEAFATCFASNDQKEGMSAFLEKRKPKFRTNFR</sequence>
<dbReference type="InterPro" id="IPR029045">
    <property type="entry name" value="ClpP/crotonase-like_dom_sf"/>
</dbReference>
<keyword evidence="2" id="KW-0456">Lyase</keyword>
<dbReference type="Pfam" id="PF00378">
    <property type="entry name" value="ECH_1"/>
    <property type="match status" value="1"/>
</dbReference>
<dbReference type="InParanoid" id="A0A0D2HMI6"/>
<dbReference type="FunCoup" id="A0A0D2HMI6">
    <property type="interactions" value="325"/>
</dbReference>
<dbReference type="FunFam" id="1.10.12.10:FF:000001">
    <property type="entry name" value="Probable enoyl-CoA hydratase, mitochondrial"/>
    <property type="match status" value="1"/>
</dbReference>
<protein>
    <recommendedName>
        <fullName evidence="6">Crotonase</fullName>
    </recommendedName>
</protein>
<dbReference type="InterPro" id="IPR001753">
    <property type="entry name" value="Enoyl-CoA_hydra/iso"/>
</dbReference>
<dbReference type="GO" id="GO:0016836">
    <property type="term" value="F:hydro-lyase activity"/>
    <property type="evidence" value="ECO:0007669"/>
    <property type="project" value="UniProtKB-ARBA"/>
</dbReference>
<dbReference type="PANTHER" id="PTHR11941">
    <property type="entry name" value="ENOYL-COA HYDRATASE-RELATED"/>
    <property type="match status" value="1"/>
</dbReference>
<dbReference type="RefSeq" id="WP_044351530.1">
    <property type="nucleotide sequence ID" value="NZ_AZAC01000044.1"/>
</dbReference>
<dbReference type="AlphaFoldDB" id="A0A0D2HMI6"/>
<proteinExistence type="inferred from homology"/>
<dbReference type="FunFam" id="3.90.226.10:FF:000009">
    <property type="entry name" value="Carnitinyl-CoA dehydratase"/>
    <property type="match status" value="1"/>
</dbReference>
<dbReference type="InterPro" id="IPR014748">
    <property type="entry name" value="Enoyl-CoA_hydra_C"/>
</dbReference>
<accession>A0A0D2HMI6</accession>
<reference evidence="4 5" key="1">
    <citation type="submission" date="2013-11" db="EMBL/GenBank/DDBJ databases">
        <title>Metagenomic analysis of a methanogenic consortium involved in long chain n-alkane degradation.</title>
        <authorList>
            <person name="Davidova I.A."/>
            <person name="Callaghan A.V."/>
            <person name="Wawrik B."/>
            <person name="Pruitt S."/>
            <person name="Marks C."/>
            <person name="Duncan K.E."/>
            <person name="Suflita J.M."/>
        </authorList>
    </citation>
    <scope>NUCLEOTIDE SEQUENCE [LARGE SCALE GENOMIC DNA]</scope>
    <source>
        <strain evidence="4 5">SPR</strain>
    </source>
</reference>
<comment type="caution">
    <text evidence="4">The sequence shown here is derived from an EMBL/GenBank/DDBJ whole genome shotgun (WGS) entry which is preliminary data.</text>
</comment>
<dbReference type="SUPFAM" id="SSF52096">
    <property type="entry name" value="ClpP/crotonase"/>
    <property type="match status" value="1"/>
</dbReference>
<comment type="similarity">
    <text evidence="1 3">Belongs to the enoyl-CoA hydratase/isomerase family.</text>
</comment>
<dbReference type="Proteomes" id="UP000032233">
    <property type="component" value="Unassembled WGS sequence"/>
</dbReference>
<name>A0A0D2HMI6_9BACT</name>
<dbReference type="Gene3D" id="1.10.12.10">
    <property type="entry name" value="Lyase 2-enoyl-coa Hydratase, Chain A, domain 2"/>
    <property type="match status" value="1"/>
</dbReference>
<evidence type="ECO:0008006" key="6">
    <source>
        <dbReference type="Google" id="ProtNLM"/>
    </source>
</evidence>
<evidence type="ECO:0000313" key="4">
    <source>
        <dbReference type="EMBL" id="KIX11818.1"/>
    </source>
</evidence>
<dbReference type="PROSITE" id="PS00166">
    <property type="entry name" value="ENOYL_COA_HYDRATASE"/>
    <property type="match status" value="1"/>
</dbReference>
<dbReference type="PATRIC" id="fig|1429043.3.peg.4731"/>
<evidence type="ECO:0000256" key="2">
    <source>
        <dbReference type="ARBA" id="ARBA00023239"/>
    </source>
</evidence>
<evidence type="ECO:0000256" key="3">
    <source>
        <dbReference type="RuleBase" id="RU003707"/>
    </source>
</evidence>